<evidence type="ECO:0000313" key="3">
    <source>
        <dbReference type="Proteomes" id="UP000053989"/>
    </source>
</evidence>
<feature type="compositionally biased region" description="Low complexity" evidence="1">
    <location>
        <begin position="1"/>
        <end position="16"/>
    </location>
</feature>
<dbReference type="InParanoid" id="A0A0C3CMU1"/>
<dbReference type="EMBL" id="KN822856">
    <property type="protein sequence ID" value="KIM50000.1"/>
    <property type="molecule type" value="Genomic_DNA"/>
</dbReference>
<organism evidence="2 3">
    <name type="scientific">Scleroderma citrinum Foug A</name>
    <dbReference type="NCBI Taxonomy" id="1036808"/>
    <lineage>
        <taxon>Eukaryota</taxon>
        <taxon>Fungi</taxon>
        <taxon>Dikarya</taxon>
        <taxon>Basidiomycota</taxon>
        <taxon>Agaricomycotina</taxon>
        <taxon>Agaricomycetes</taxon>
        <taxon>Agaricomycetidae</taxon>
        <taxon>Boletales</taxon>
        <taxon>Sclerodermatineae</taxon>
        <taxon>Sclerodermataceae</taxon>
        <taxon>Scleroderma</taxon>
    </lineage>
</organism>
<evidence type="ECO:0000256" key="1">
    <source>
        <dbReference type="SAM" id="MobiDB-lite"/>
    </source>
</evidence>
<dbReference type="Proteomes" id="UP000053989">
    <property type="component" value="Unassembled WGS sequence"/>
</dbReference>
<sequence>MITVTTTAETLTTTPTSVDENDDDGLDWTMRHDDGPPAYAPAPAPAPAASTITATTTTIVSAASRGLVINHVTTAAPASASARRRGNQDDGEVRSQPVLLRCFNDDNGANGDGGNTSDEDEGN</sequence>
<proteinExistence type="predicted"/>
<name>A0A0C3CMU1_9AGAM</name>
<accession>A0A0C3CMU1</accession>
<dbReference type="HOGENOM" id="CLU_2016583_0_0_1"/>
<reference evidence="3" key="2">
    <citation type="submission" date="2015-01" db="EMBL/GenBank/DDBJ databases">
        <title>Evolutionary Origins and Diversification of the Mycorrhizal Mutualists.</title>
        <authorList>
            <consortium name="DOE Joint Genome Institute"/>
            <consortium name="Mycorrhizal Genomics Consortium"/>
            <person name="Kohler A."/>
            <person name="Kuo A."/>
            <person name="Nagy L.G."/>
            <person name="Floudas D."/>
            <person name="Copeland A."/>
            <person name="Barry K.W."/>
            <person name="Cichocki N."/>
            <person name="Veneault-Fourrey C."/>
            <person name="LaButti K."/>
            <person name="Lindquist E.A."/>
            <person name="Lipzen A."/>
            <person name="Lundell T."/>
            <person name="Morin E."/>
            <person name="Murat C."/>
            <person name="Riley R."/>
            <person name="Ohm R."/>
            <person name="Sun H."/>
            <person name="Tunlid A."/>
            <person name="Henrissat B."/>
            <person name="Grigoriev I.V."/>
            <person name="Hibbett D.S."/>
            <person name="Martin F."/>
        </authorList>
    </citation>
    <scope>NUCLEOTIDE SEQUENCE [LARGE SCALE GENOMIC DNA]</scope>
    <source>
        <strain evidence="3">Foug A</strain>
    </source>
</reference>
<evidence type="ECO:0000313" key="2">
    <source>
        <dbReference type="EMBL" id="KIM50000.1"/>
    </source>
</evidence>
<feature type="region of interest" description="Disordered" evidence="1">
    <location>
        <begin position="75"/>
        <end position="123"/>
    </location>
</feature>
<protein>
    <submittedName>
        <fullName evidence="2">Uncharacterized protein</fullName>
    </submittedName>
</protein>
<reference evidence="2 3" key="1">
    <citation type="submission" date="2014-04" db="EMBL/GenBank/DDBJ databases">
        <authorList>
            <consortium name="DOE Joint Genome Institute"/>
            <person name="Kuo A."/>
            <person name="Kohler A."/>
            <person name="Nagy L.G."/>
            <person name="Floudas D."/>
            <person name="Copeland A."/>
            <person name="Barry K.W."/>
            <person name="Cichocki N."/>
            <person name="Veneault-Fourrey C."/>
            <person name="LaButti K."/>
            <person name="Lindquist E.A."/>
            <person name="Lipzen A."/>
            <person name="Lundell T."/>
            <person name="Morin E."/>
            <person name="Murat C."/>
            <person name="Sun H."/>
            <person name="Tunlid A."/>
            <person name="Henrissat B."/>
            <person name="Grigoriev I.V."/>
            <person name="Hibbett D.S."/>
            <person name="Martin F."/>
            <person name="Nordberg H.P."/>
            <person name="Cantor M.N."/>
            <person name="Hua S.X."/>
        </authorList>
    </citation>
    <scope>NUCLEOTIDE SEQUENCE [LARGE SCALE GENOMIC DNA]</scope>
    <source>
        <strain evidence="2 3">Foug A</strain>
    </source>
</reference>
<gene>
    <name evidence="2" type="ORF">SCLCIDRAFT_34801</name>
</gene>
<dbReference type="AlphaFoldDB" id="A0A0C3CMU1"/>
<keyword evidence="3" id="KW-1185">Reference proteome</keyword>
<feature type="region of interest" description="Disordered" evidence="1">
    <location>
        <begin position="1"/>
        <end position="48"/>
    </location>
</feature>